<dbReference type="AlphaFoldDB" id="A0A834IAE6"/>
<comment type="caution">
    <text evidence="1">The sequence shown here is derived from an EMBL/GenBank/DDBJ whole genome shotgun (WGS) entry which is preliminary data.</text>
</comment>
<reference evidence="1" key="1">
    <citation type="submission" date="2020-08" db="EMBL/GenBank/DDBJ databases">
        <title>Genome sequencing and assembly of the red palm weevil Rhynchophorus ferrugineus.</title>
        <authorList>
            <person name="Dias G.B."/>
            <person name="Bergman C.M."/>
            <person name="Manee M."/>
        </authorList>
    </citation>
    <scope>NUCLEOTIDE SEQUENCE</scope>
    <source>
        <strain evidence="1">AA-2017</strain>
        <tissue evidence="1">Whole larva</tissue>
    </source>
</reference>
<evidence type="ECO:0000313" key="1">
    <source>
        <dbReference type="EMBL" id="KAF7276969.1"/>
    </source>
</evidence>
<proteinExistence type="predicted"/>
<gene>
    <name evidence="1" type="ORF">GWI33_009603</name>
</gene>
<dbReference type="Proteomes" id="UP000625711">
    <property type="component" value="Unassembled WGS sequence"/>
</dbReference>
<organism evidence="1 2">
    <name type="scientific">Rhynchophorus ferrugineus</name>
    <name type="common">Red palm weevil</name>
    <name type="synonym">Curculio ferrugineus</name>
    <dbReference type="NCBI Taxonomy" id="354439"/>
    <lineage>
        <taxon>Eukaryota</taxon>
        <taxon>Metazoa</taxon>
        <taxon>Ecdysozoa</taxon>
        <taxon>Arthropoda</taxon>
        <taxon>Hexapoda</taxon>
        <taxon>Insecta</taxon>
        <taxon>Pterygota</taxon>
        <taxon>Neoptera</taxon>
        <taxon>Endopterygota</taxon>
        <taxon>Coleoptera</taxon>
        <taxon>Polyphaga</taxon>
        <taxon>Cucujiformia</taxon>
        <taxon>Curculionidae</taxon>
        <taxon>Dryophthorinae</taxon>
        <taxon>Rhynchophorus</taxon>
    </lineage>
</organism>
<keyword evidence="2" id="KW-1185">Reference proteome</keyword>
<sequence length="42" mass="4537">YVMLGWSCKDPRNQVEATASGANGGVLGAREVCEEFIEQGTY</sequence>
<name>A0A834IAE6_RHYFE</name>
<feature type="non-terminal residue" evidence="1">
    <location>
        <position position="1"/>
    </location>
</feature>
<dbReference type="EMBL" id="JAACXV010004843">
    <property type="protein sequence ID" value="KAF7276969.1"/>
    <property type="molecule type" value="Genomic_DNA"/>
</dbReference>
<accession>A0A834IAE6</accession>
<evidence type="ECO:0000313" key="2">
    <source>
        <dbReference type="Proteomes" id="UP000625711"/>
    </source>
</evidence>
<protein>
    <submittedName>
        <fullName evidence="1">Uncharacterized protein</fullName>
    </submittedName>
</protein>